<evidence type="ECO:0000313" key="3">
    <source>
        <dbReference type="Proteomes" id="UP000198995"/>
    </source>
</evidence>
<keyword evidence="1" id="KW-0472">Membrane</keyword>
<dbReference type="Gene3D" id="2.10.230.10">
    <property type="entry name" value="Heat shock protein DnaJ, cysteine-rich domain"/>
    <property type="match status" value="1"/>
</dbReference>
<gene>
    <name evidence="2" type="ORF">SAMN04489866_10720</name>
</gene>
<dbReference type="STRING" id="2741.SAMN04489866_10720"/>
<protein>
    <recommendedName>
        <fullName evidence="4">DnaJ central domain-containing protein</fullName>
    </recommendedName>
</protein>
<keyword evidence="3" id="KW-1185">Reference proteome</keyword>
<accession>A0A1G6XMH6</accession>
<sequence>MGGIIDWFKGAVTRCETCAGAGAIPAKIADDEVTVCPRCQGTGIIEVTEKISHLKETPCDNPSCHQGMVRRRLSDGTVTEADCPVCQGLSRQVRDVQEKYVTHRKCPVCNGEGAATGKQIRQAHAEGICPDCHGLGRRIQVKRLLPLLILFGWMLINPLLAVVPFFFGAMVFSFYAIRRNKTKEIVDPDELYPS</sequence>
<proteinExistence type="predicted"/>
<keyword evidence="1" id="KW-1133">Transmembrane helix</keyword>
<keyword evidence="1" id="KW-0812">Transmembrane</keyword>
<name>A0A1G6XMH6_PEPNI</name>
<dbReference type="OrthoDB" id="7449554at2"/>
<dbReference type="Gene3D" id="6.20.20.10">
    <property type="match status" value="1"/>
</dbReference>
<evidence type="ECO:0000256" key="1">
    <source>
        <dbReference type="SAM" id="Phobius"/>
    </source>
</evidence>
<evidence type="ECO:0000313" key="2">
    <source>
        <dbReference type="EMBL" id="SDD78953.1"/>
    </source>
</evidence>
<feature type="transmembrane region" description="Helical" evidence="1">
    <location>
        <begin position="147"/>
        <end position="177"/>
    </location>
</feature>
<dbReference type="AlphaFoldDB" id="A0A1G6XMH6"/>
<dbReference type="Proteomes" id="UP000198995">
    <property type="component" value="Unassembled WGS sequence"/>
</dbReference>
<evidence type="ECO:0008006" key="4">
    <source>
        <dbReference type="Google" id="ProtNLM"/>
    </source>
</evidence>
<dbReference type="EMBL" id="FNAF01000007">
    <property type="protein sequence ID" value="SDD78953.1"/>
    <property type="molecule type" value="Genomic_DNA"/>
</dbReference>
<reference evidence="2 3" key="1">
    <citation type="submission" date="2016-10" db="EMBL/GenBank/DDBJ databases">
        <authorList>
            <person name="de Groot N.N."/>
        </authorList>
    </citation>
    <scope>NUCLEOTIDE SEQUENCE [LARGE SCALE GENOMIC DNA]</scope>
    <source>
        <strain evidence="2 3">DSM 20475</strain>
    </source>
</reference>
<dbReference type="RefSeq" id="WP_091791919.1">
    <property type="nucleotide sequence ID" value="NZ_FNAF01000007.1"/>
</dbReference>
<organism evidence="2 3">
    <name type="scientific">Peptococcus niger</name>
    <dbReference type="NCBI Taxonomy" id="2741"/>
    <lineage>
        <taxon>Bacteria</taxon>
        <taxon>Bacillati</taxon>
        <taxon>Bacillota</taxon>
        <taxon>Clostridia</taxon>
        <taxon>Eubacteriales</taxon>
        <taxon>Peptococcaceae</taxon>
        <taxon>Peptococcus</taxon>
    </lineage>
</organism>